<dbReference type="Pfam" id="PF02699">
    <property type="entry name" value="YajC"/>
    <property type="match status" value="1"/>
</dbReference>
<dbReference type="EMBL" id="JACOQI010000003">
    <property type="protein sequence ID" value="MBC5769756.1"/>
    <property type="molecule type" value="Genomic_DNA"/>
</dbReference>
<feature type="compositionally biased region" description="Basic and acidic residues" evidence="10">
    <location>
        <begin position="90"/>
        <end position="118"/>
    </location>
</feature>
<dbReference type="PANTHER" id="PTHR33909">
    <property type="entry name" value="SEC TRANSLOCON ACCESSORY COMPLEX SUBUNIT YAJC"/>
    <property type="match status" value="1"/>
</dbReference>
<evidence type="ECO:0000256" key="2">
    <source>
        <dbReference type="ARBA" id="ARBA00006742"/>
    </source>
</evidence>
<evidence type="ECO:0000256" key="6">
    <source>
        <dbReference type="ARBA" id="ARBA00022927"/>
    </source>
</evidence>
<dbReference type="GO" id="GO:0005886">
    <property type="term" value="C:plasma membrane"/>
    <property type="evidence" value="ECO:0007669"/>
    <property type="project" value="UniProtKB-SubCell"/>
</dbReference>
<keyword evidence="4" id="KW-1003">Cell membrane</keyword>
<keyword evidence="3" id="KW-0813">Transport</keyword>
<keyword evidence="6" id="KW-0653">Protein transport</keyword>
<dbReference type="PANTHER" id="PTHR33909:SF1">
    <property type="entry name" value="SEC TRANSLOCON ACCESSORY COMPLEX SUBUNIT YAJC"/>
    <property type="match status" value="1"/>
</dbReference>
<keyword evidence="9 11" id="KW-0472">Membrane</keyword>
<comment type="similarity">
    <text evidence="2">Belongs to the YajC family.</text>
</comment>
<keyword evidence="13" id="KW-1185">Reference proteome</keyword>
<evidence type="ECO:0000256" key="4">
    <source>
        <dbReference type="ARBA" id="ARBA00022475"/>
    </source>
</evidence>
<dbReference type="AlphaFoldDB" id="A0A923MGQ9"/>
<evidence type="ECO:0000256" key="8">
    <source>
        <dbReference type="ARBA" id="ARBA00023010"/>
    </source>
</evidence>
<evidence type="ECO:0000313" key="12">
    <source>
        <dbReference type="EMBL" id="MBC5769756.1"/>
    </source>
</evidence>
<dbReference type="PRINTS" id="PR01853">
    <property type="entry name" value="YAJCTRNLCASE"/>
</dbReference>
<dbReference type="SMART" id="SM01323">
    <property type="entry name" value="YajC"/>
    <property type="match status" value="1"/>
</dbReference>
<evidence type="ECO:0000256" key="3">
    <source>
        <dbReference type="ARBA" id="ARBA00022448"/>
    </source>
</evidence>
<evidence type="ECO:0000256" key="10">
    <source>
        <dbReference type="SAM" id="MobiDB-lite"/>
    </source>
</evidence>
<accession>A0A923MGQ9</accession>
<dbReference type="Proteomes" id="UP000620327">
    <property type="component" value="Unassembled WGS sequence"/>
</dbReference>
<dbReference type="InterPro" id="IPR003849">
    <property type="entry name" value="Preprotein_translocase_YajC"/>
</dbReference>
<keyword evidence="8" id="KW-0811">Translocation</keyword>
<comment type="caution">
    <text evidence="12">The sequence shown here is derived from an EMBL/GenBank/DDBJ whole genome shotgun (WGS) entry which is preliminary data.</text>
</comment>
<keyword evidence="7 11" id="KW-1133">Transmembrane helix</keyword>
<sequence>MESMIMIVALMAVMYFFMIRPENKRKKQAQSMRDSLKKGDMITTIGGIVGKIVMVNPNTIVIETSDDRVRMELTKWAVSQVGVQTGEQPEAEKKEKKAEKKEETPAVEAPKADEDEKN</sequence>
<evidence type="ECO:0000313" key="13">
    <source>
        <dbReference type="Proteomes" id="UP000620327"/>
    </source>
</evidence>
<protein>
    <submittedName>
        <fullName evidence="12">Preprotein translocase subunit YajC</fullName>
    </submittedName>
</protein>
<dbReference type="RefSeq" id="WP_187014097.1">
    <property type="nucleotide sequence ID" value="NZ_JACOQI010000003.1"/>
</dbReference>
<evidence type="ECO:0000256" key="7">
    <source>
        <dbReference type="ARBA" id="ARBA00022989"/>
    </source>
</evidence>
<feature type="transmembrane region" description="Helical" evidence="11">
    <location>
        <begin position="6"/>
        <end position="23"/>
    </location>
</feature>
<evidence type="ECO:0000256" key="11">
    <source>
        <dbReference type="SAM" id="Phobius"/>
    </source>
</evidence>
<keyword evidence="5 11" id="KW-0812">Transmembrane</keyword>
<name>A0A923MGQ9_9FIRM</name>
<organism evidence="12 13">
    <name type="scientific">Dysosmobacter segnis</name>
    <dbReference type="NCBI Taxonomy" id="2763042"/>
    <lineage>
        <taxon>Bacteria</taxon>
        <taxon>Bacillati</taxon>
        <taxon>Bacillota</taxon>
        <taxon>Clostridia</taxon>
        <taxon>Eubacteriales</taxon>
        <taxon>Oscillospiraceae</taxon>
        <taxon>Dysosmobacter</taxon>
    </lineage>
</organism>
<evidence type="ECO:0000256" key="5">
    <source>
        <dbReference type="ARBA" id="ARBA00022692"/>
    </source>
</evidence>
<feature type="region of interest" description="Disordered" evidence="10">
    <location>
        <begin position="80"/>
        <end position="118"/>
    </location>
</feature>
<dbReference type="NCBIfam" id="TIGR00739">
    <property type="entry name" value="yajC"/>
    <property type="match status" value="1"/>
</dbReference>
<dbReference type="GO" id="GO:0015031">
    <property type="term" value="P:protein transport"/>
    <property type="evidence" value="ECO:0007669"/>
    <property type="project" value="UniProtKB-KW"/>
</dbReference>
<gene>
    <name evidence="12" type="primary">yajC</name>
    <name evidence="12" type="ORF">H8Z83_05375</name>
</gene>
<proteinExistence type="inferred from homology"/>
<reference evidence="12" key="1">
    <citation type="submission" date="2020-08" db="EMBL/GenBank/DDBJ databases">
        <title>Genome public.</title>
        <authorList>
            <person name="Liu C."/>
            <person name="Sun Q."/>
        </authorList>
    </citation>
    <scope>NUCLEOTIDE SEQUENCE</scope>
    <source>
        <strain evidence="12">BX15</strain>
    </source>
</reference>
<evidence type="ECO:0000256" key="9">
    <source>
        <dbReference type="ARBA" id="ARBA00023136"/>
    </source>
</evidence>
<evidence type="ECO:0000256" key="1">
    <source>
        <dbReference type="ARBA" id="ARBA00004162"/>
    </source>
</evidence>
<comment type="subcellular location">
    <subcellularLocation>
        <location evidence="1">Cell membrane</location>
        <topology evidence="1">Single-pass membrane protein</topology>
    </subcellularLocation>
</comment>